<protein>
    <submittedName>
        <fullName evidence="2">Uncharacterized protein</fullName>
    </submittedName>
</protein>
<reference evidence="2 3" key="1">
    <citation type="submission" date="2019-07" db="EMBL/GenBank/DDBJ databases">
        <title>Flavobacterium sp. nov., isolated from glacier ice.</title>
        <authorList>
            <person name="Liu Q."/>
            <person name="Xin Y.-H."/>
        </authorList>
    </citation>
    <scope>NUCLEOTIDE SEQUENCE [LARGE SCALE GENOMIC DNA]</scope>
    <source>
        <strain evidence="2 3">ZT4R6</strain>
    </source>
</reference>
<proteinExistence type="predicted"/>
<dbReference type="AlphaFoldDB" id="A0A552UY08"/>
<evidence type="ECO:0000313" key="2">
    <source>
        <dbReference type="EMBL" id="TRW23115.1"/>
    </source>
</evidence>
<gene>
    <name evidence="2" type="ORF">FMM05_15605</name>
</gene>
<dbReference type="EMBL" id="VJVZ01000010">
    <property type="protein sequence ID" value="TRW23115.1"/>
    <property type="molecule type" value="Genomic_DNA"/>
</dbReference>
<accession>A0A552UY08</accession>
<dbReference type="OrthoDB" id="1273858at2"/>
<feature type="chain" id="PRO_5022114802" evidence="1">
    <location>
        <begin position="22"/>
        <end position="147"/>
    </location>
</feature>
<name>A0A552UY08_9FLAO</name>
<keyword evidence="3" id="KW-1185">Reference proteome</keyword>
<evidence type="ECO:0000256" key="1">
    <source>
        <dbReference type="SAM" id="SignalP"/>
    </source>
</evidence>
<organism evidence="2 3">
    <name type="scientific">Flavobacterium zepuense</name>
    <dbReference type="NCBI Taxonomy" id="2593302"/>
    <lineage>
        <taxon>Bacteria</taxon>
        <taxon>Pseudomonadati</taxon>
        <taxon>Bacteroidota</taxon>
        <taxon>Flavobacteriia</taxon>
        <taxon>Flavobacteriales</taxon>
        <taxon>Flavobacteriaceae</taxon>
        <taxon>Flavobacterium</taxon>
    </lineage>
</organism>
<dbReference type="RefSeq" id="WP_143374328.1">
    <property type="nucleotide sequence ID" value="NZ_VJVZ01000010.1"/>
</dbReference>
<feature type="signal peptide" evidence="1">
    <location>
        <begin position="1"/>
        <end position="21"/>
    </location>
</feature>
<sequence>MKYVKLLAAFTFLLLSQICHAQDDPINKIEYSEINGGKGGDKIHLIVTKDSLSYSASGGNLKPFVKHIQTPKGMWSKLTAILPFDGFKMVKNGRSQLSQDGTDITLAVLSNNVKYVVFNGYDDPAHYQVLIPFISYLQDEVIPKAKK</sequence>
<dbReference type="Proteomes" id="UP000320643">
    <property type="component" value="Unassembled WGS sequence"/>
</dbReference>
<keyword evidence="1" id="KW-0732">Signal</keyword>
<comment type="caution">
    <text evidence="2">The sequence shown here is derived from an EMBL/GenBank/DDBJ whole genome shotgun (WGS) entry which is preliminary data.</text>
</comment>
<evidence type="ECO:0000313" key="3">
    <source>
        <dbReference type="Proteomes" id="UP000320643"/>
    </source>
</evidence>